<organism evidence="2 3">
    <name type="scientific">Citrullus colocynthis</name>
    <name type="common">colocynth</name>
    <dbReference type="NCBI Taxonomy" id="252529"/>
    <lineage>
        <taxon>Eukaryota</taxon>
        <taxon>Viridiplantae</taxon>
        <taxon>Streptophyta</taxon>
        <taxon>Embryophyta</taxon>
        <taxon>Tracheophyta</taxon>
        <taxon>Spermatophyta</taxon>
        <taxon>Magnoliopsida</taxon>
        <taxon>eudicotyledons</taxon>
        <taxon>Gunneridae</taxon>
        <taxon>Pentapetalae</taxon>
        <taxon>rosids</taxon>
        <taxon>fabids</taxon>
        <taxon>Cucurbitales</taxon>
        <taxon>Cucurbitaceae</taxon>
        <taxon>Benincaseae</taxon>
        <taxon>Citrullus</taxon>
    </lineage>
</organism>
<accession>A0ABP0YJG4</accession>
<proteinExistence type="predicted"/>
<keyword evidence="1" id="KW-1133">Transmembrane helix</keyword>
<reference evidence="2 3" key="1">
    <citation type="submission" date="2024-03" db="EMBL/GenBank/DDBJ databases">
        <authorList>
            <person name="Gkanogiannis A."/>
            <person name="Becerra Lopez-Lavalle L."/>
        </authorList>
    </citation>
    <scope>NUCLEOTIDE SEQUENCE [LARGE SCALE GENOMIC DNA]</scope>
</reference>
<evidence type="ECO:0000256" key="1">
    <source>
        <dbReference type="SAM" id="Phobius"/>
    </source>
</evidence>
<evidence type="ECO:0000313" key="3">
    <source>
        <dbReference type="Proteomes" id="UP001642487"/>
    </source>
</evidence>
<sequence>MEIEKGCMVEESASNNRALRTFMILLLSPIDPTQVALNRTINGSSPLDNQDHKSNDQFVMKVAEYNNDISVPFLFFAQCQCNFLIAVVFLLKLRGKNKAGAK</sequence>
<keyword evidence="3" id="KW-1185">Reference proteome</keyword>
<keyword evidence="1" id="KW-0812">Transmembrane</keyword>
<dbReference type="EMBL" id="OZ021738">
    <property type="protein sequence ID" value="CAK9320623.1"/>
    <property type="molecule type" value="Genomic_DNA"/>
</dbReference>
<feature type="transmembrane region" description="Helical" evidence="1">
    <location>
        <begin position="69"/>
        <end position="91"/>
    </location>
</feature>
<gene>
    <name evidence="2" type="ORF">CITCOLO1_LOCUS12675</name>
</gene>
<keyword evidence="1" id="KW-0472">Membrane</keyword>
<protein>
    <submittedName>
        <fullName evidence="2">Uncharacterized protein</fullName>
    </submittedName>
</protein>
<evidence type="ECO:0000313" key="2">
    <source>
        <dbReference type="EMBL" id="CAK9320623.1"/>
    </source>
</evidence>
<name>A0ABP0YJG4_9ROSI</name>
<dbReference type="Proteomes" id="UP001642487">
    <property type="component" value="Chromosome 4"/>
</dbReference>